<dbReference type="Proteomes" id="UP000295132">
    <property type="component" value="Unassembled WGS sequence"/>
</dbReference>
<dbReference type="InterPro" id="IPR014202">
    <property type="entry name" value="Spore_II_R"/>
</dbReference>
<keyword evidence="2" id="KW-0472">Membrane</keyword>
<dbReference type="Proteomes" id="UP001178888">
    <property type="component" value="Unassembled WGS sequence"/>
</dbReference>
<keyword evidence="2" id="KW-0812">Transmembrane</keyword>
<keyword evidence="2" id="KW-1133">Transmembrane helix</keyword>
<proteinExistence type="predicted"/>
<feature type="compositionally biased region" description="Basic and acidic residues" evidence="1">
    <location>
        <begin position="285"/>
        <end position="303"/>
    </location>
</feature>
<name>A0A4R5VXE3_9BACI</name>
<feature type="region of interest" description="Disordered" evidence="1">
    <location>
        <begin position="176"/>
        <end position="314"/>
    </location>
</feature>
<evidence type="ECO:0000313" key="5">
    <source>
        <dbReference type="Proteomes" id="UP000295132"/>
    </source>
</evidence>
<feature type="compositionally biased region" description="Low complexity" evidence="1">
    <location>
        <begin position="255"/>
        <end position="269"/>
    </location>
</feature>
<evidence type="ECO:0000256" key="2">
    <source>
        <dbReference type="SAM" id="Phobius"/>
    </source>
</evidence>
<evidence type="ECO:0000313" key="4">
    <source>
        <dbReference type="EMBL" id="TDK63962.1"/>
    </source>
</evidence>
<gene>
    <name evidence="4" type="primary">spoIIR</name>
    <name evidence="4" type="ORF">E2K98_03595</name>
    <name evidence="3" type="ORF">RCG21_01725</name>
</gene>
<feature type="transmembrane region" description="Helical" evidence="2">
    <location>
        <begin position="6"/>
        <end position="24"/>
    </location>
</feature>
<dbReference type="Pfam" id="PF09551">
    <property type="entry name" value="Spore_II_R"/>
    <property type="match status" value="1"/>
</dbReference>
<dbReference type="RefSeq" id="WP_133332917.1">
    <property type="nucleotide sequence ID" value="NZ_JAVGVR010000001.1"/>
</dbReference>
<reference evidence="3" key="2">
    <citation type="submission" date="2023-08" db="EMBL/GenBank/DDBJ databases">
        <title>Nitrogen cycling bacteria in agricultural field soils.</title>
        <authorList>
            <person name="Jang J."/>
        </authorList>
    </citation>
    <scope>NUCLEOTIDE SEQUENCE</scope>
    <source>
        <strain evidence="3">PS3-36</strain>
    </source>
</reference>
<reference evidence="4 5" key="1">
    <citation type="submission" date="2019-03" db="EMBL/GenBank/DDBJ databases">
        <title>Bacillus niacini sp. nov. a Nicotinate-Metabolizing Mesophile Isolated from Soil.</title>
        <authorList>
            <person name="Zhang G."/>
        </authorList>
    </citation>
    <scope>NUCLEOTIDE SEQUENCE [LARGE SCALE GENOMIC DNA]</scope>
    <source>
        <strain evidence="4 5">WN066</strain>
    </source>
</reference>
<evidence type="ECO:0000256" key="1">
    <source>
        <dbReference type="SAM" id="MobiDB-lite"/>
    </source>
</evidence>
<feature type="compositionally biased region" description="Basic and acidic residues" evidence="1">
    <location>
        <begin position="216"/>
        <end position="239"/>
    </location>
</feature>
<comment type="caution">
    <text evidence="4">The sequence shown here is derived from an EMBL/GenBank/DDBJ whole genome shotgun (WGS) entry which is preliminary data.</text>
</comment>
<keyword evidence="6" id="KW-1185">Reference proteome</keyword>
<sequence>MHSKTLIWAYLLILSFGTILSLYIPKNEAIAKESVVIPGEAIRLRILANSDVPADQQLKREVRDAVNAKITVWVKDLTSINKARSVIKSKLPEIQDIAEKTVAAKGSKQAVHVEFGKVQFPTKLYGEFLYPAGEYQAILITLGEGKGANWWCVLYPPLCFLDFSNGVAVSDGFDEKVKSESEVQRDSEKTSEKVEDQGEEQKAVAAGSDEEQESTDSERRFVTSTSKVEKKHVETDSKVEQNPVTRTSEVEEKSTTTTNNTEENPTAVTSDVKEKSAPATSGVEQKAETTDKNTVEKSVDVSKSEQTAQAPVYTSKDEDPVQVKFFVVELWKKLFD</sequence>
<feature type="compositionally biased region" description="Basic and acidic residues" evidence="1">
    <location>
        <begin position="176"/>
        <end position="202"/>
    </location>
</feature>
<organism evidence="4 5">
    <name type="scientific">Bacillus salipaludis</name>
    <dbReference type="NCBI Taxonomy" id="2547811"/>
    <lineage>
        <taxon>Bacteria</taxon>
        <taxon>Bacillati</taxon>
        <taxon>Bacillota</taxon>
        <taxon>Bacilli</taxon>
        <taxon>Bacillales</taxon>
        <taxon>Bacillaceae</taxon>
        <taxon>Bacillus</taxon>
    </lineage>
</organism>
<accession>A0A4R5VXE3</accession>
<dbReference type="EMBL" id="SMYO01000002">
    <property type="protein sequence ID" value="TDK63962.1"/>
    <property type="molecule type" value="Genomic_DNA"/>
</dbReference>
<dbReference type="NCBIfam" id="TIGR02837">
    <property type="entry name" value="spore_II_R"/>
    <property type="match status" value="1"/>
</dbReference>
<protein>
    <submittedName>
        <fullName evidence="4">Stage II sporulation protein R</fullName>
    </submittedName>
</protein>
<dbReference type="AlphaFoldDB" id="A0A4R5VXE3"/>
<evidence type="ECO:0000313" key="3">
    <source>
        <dbReference type="EMBL" id="MDQ6595184.1"/>
    </source>
</evidence>
<dbReference type="EMBL" id="JAVGVR010000001">
    <property type="protein sequence ID" value="MDQ6595184.1"/>
    <property type="molecule type" value="Genomic_DNA"/>
</dbReference>
<evidence type="ECO:0000313" key="6">
    <source>
        <dbReference type="Proteomes" id="UP001178888"/>
    </source>
</evidence>